<dbReference type="GO" id="GO:0008270">
    <property type="term" value="F:zinc ion binding"/>
    <property type="evidence" value="ECO:0007669"/>
    <property type="project" value="UniProtKB-KW"/>
</dbReference>
<dbReference type="EMBL" id="PKPP01011027">
    <property type="protein sequence ID" value="PWA44941.1"/>
    <property type="molecule type" value="Genomic_DNA"/>
</dbReference>
<evidence type="ECO:0000256" key="3">
    <source>
        <dbReference type="ARBA" id="ARBA00022679"/>
    </source>
</evidence>
<evidence type="ECO:0000256" key="5">
    <source>
        <dbReference type="ARBA" id="ARBA00022771"/>
    </source>
</evidence>
<dbReference type="Proteomes" id="UP000245207">
    <property type="component" value="Unassembled WGS sequence"/>
</dbReference>
<feature type="region of interest" description="Disordered" evidence="8">
    <location>
        <begin position="313"/>
        <end position="362"/>
    </location>
</feature>
<sequence length="463" mass="51506">MGHRDMSNPFMISKLHGQHANNYPPVEQPYIPRMDNGHFVVPMDYGSNPHRNFGGGYNEQHPSFVSMEVQQVPVPPFSGPPVDPYIYSSTSGNTFVAPLGPVGHFHPSHFYDPCMGHIPGGYNEHNPSFVSTEVQQVSGPPVDPYTHSSTVGHFHPSHFYDPGMGHIPAGRYKEHHPSFVSMEVQQVPVPPVDPYTHSSIVGHFHPSHYYDPGMGHIPAAGHGGPFKRKKTSILTDHQTWTRNVRSRSIPEFEPCMIRTHVPSYGSHFHQPTNSHVPVHPINPNADVMSQGWNASTEDAYNYNSGSITLNGSNPSDQFSYMNDSSSSTSELHIPSEPTSPGYSSHSEGGWDHGYRNGRPSMAVPRPSPIVDVIGAHERLEHETLTTDQNSMNFPDQFQEMRLNIADMSYEELLALEERIGNVSTGLSEEGMFECLSEQVYCSIDRIHEEASCPICLEDFKNGE</sequence>
<evidence type="ECO:0000256" key="1">
    <source>
        <dbReference type="ARBA" id="ARBA00000900"/>
    </source>
</evidence>
<evidence type="ECO:0000256" key="7">
    <source>
        <dbReference type="ARBA" id="ARBA00022833"/>
    </source>
</evidence>
<evidence type="ECO:0000256" key="4">
    <source>
        <dbReference type="ARBA" id="ARBA00022723"/>
    </source>
</evidence>
<keyword evidence="7" id="KW-0862">Zinc</keyword>
<evidence type="ECO:0000313" key="10">
    <source>
        <dbReference type="Proteomes" id="UP000245207"/>
    </source>
</evidence>
<comment type="caution">
    <text evidence="9">The sequence shown here is derived from an EMBL/GenBank/DDBJ whole genome shotgun (WGS) entry which is preliminary data.</text>
</comment>
<evidence type="ECO:0000256" key="2">
    <source>
        <dbReference type="ARBA" id="ARBA00012483"/>
    </source>
</evidence>
<accession>A0A2U1L7K5</accession>
<dbReference type="PANTHER" id="PTHR22937:SF149">
    <property type="entry name" value="RING-TYPE E3 UBIQUITIN TRANSFERASE"/>
    <property type="match status" value="1"/>
</dbReference>
<gene>
    <name evidence="9" type="ORF">CTI12_AA521910</name>
</gene>
<dbReference type="OrthoDB" id="8062037at2759"/>
<dbReference type="PANTHER" id="PTHR22937">
    <property type="entry name" value="E3 UBIQUITIN-PROTEIN LIGASE RNF165"/>
    <property type="match status" value="1"/>
</dbReference>
<protein>
    <recommendedName>
        <fullName evidence="2">RING-type E3 ubiquitin transferase</fullName>
        <ecNumber evidence="2">2.3.2.27</ecNumber>
    </recommendedName>
</protein>
<evidence type="ECO:0000256" key="8">
    <source>
        <dbReference type="SAM" id="MobiDB-lite"/>
    </source>
</evidence>
<organism evidence="9 10">
    <name type="scientific">Artemisia annua</name>
    <name type="common">Sweet wormwood</name>
    <dbReference type="NCBI Taxonomy" id="35608"/>
    <lineage>
        <taxon>Eukaryota</taxon>
        <taxon>Viridiplantae</taxon>
        <taxon>Streptophyta</taxon>
        <taxon>Embryophyta</taxon>
        <taxon>Tracheophyta</taxon>
        <taxon>Spermatophyta</taxon>
        <taxon>Magnoliopsida</taxon>
        <taxon>eudicotyledons</taxon>
        <taxon>Gunneridae</taxon>
        <taxon>Pentapetalae</taxon>
        <taxon>asterids</taxon>
        <taxon>campanulids</taxon>
        <taxon>Asterales</taxon>
        <taxon>Asteraceae</taxon>
        <taxon>Asteroideae</taxon>
        <taxon>Anthemideae</taxon>
        <taxon>Artemisiinae</taxon>
        <taxon>Artemisia</taxon>
    </lineage>
</organism>
<keyword evidence="5" id="KW-0863">Zinc-finger</keyword>
<dbReference type="InterPro" id="IPR045191">
    <property type="entry name" value="MBR1/2-like"/>
</dbReference>
<keyword evidence="10" id="KW-1185">Reference proteome</keyword>
<feature type="compositionally biased region" description="Polar residues" evidence="8">
    <location>
        <begin position="313"/>
        <end position="346"/>
    </location>
</feature>
<dbReference type="AlphaFoldDB" id="A0A2U1L7K5"/>
<comment type="catalytic activity">
    <reaction evidence="1">
        <text>S-ubiquitinyl-[E2 ubiquitin-conjugating enzyme]-L-cysteine + [acceptor protein]-L-lysine = [E2 ubiquitin-conjugating enzyme]-L-cysteine + N(6)-ubiquitinyl-[acceptor protein]-L-lysine.</text>
        <dbReference type="EC" id="2.3.2.27"/>
    </reaction>
</comment>
<keyword evidence="6" id="KW-0833">Ubl conjugation pathway</keyword>
<dbReference type="GO" id="GO:0061630">
    <property type="term" value="F:ubiquitin protein ligase activity"/>
    <property type="evidence" value="ECO:0007669"/>
    <property type="project" value="UniProtKB-EC"/>
</dbReference>
<proteinExistence type="predicted"/>
<reference evidence="9 10" key="1">
    <citation type="journal article" date="2018" name="Mol. Plant">
        <title>The genome of Artemisia annua provides insight into the evolution of Asteraceae family and artemisinin biosynthesis.</title>
        <authorList>
            <person name="Shen Q."/>
            <person name="Zhang L."/>
            <person name="Liao Z."/>
            <person name="Wang S."/>
            <person name="Yan T."/>
            <person name="Shi P."/>
            <person name="Liu M."/>
            <person name="Fu X."/>
            <person name="Pan Q."/>
            <person name="Wang Y."/>
            <person name="Lv Z."/>
            <person name="Lu X."/>
            <person name="Zhang F."/>
            <person name="Jiang W."/>
            <person name="Ma Y."/>
            <person name="Chen M."/>
            <person name="Hao X."/>
            <person name="Li L."/>
            <person name="Tang Y."/>
            <person name="Lv G."/>
            <person name="Zhou Y."/>
            <person name="Sun X."/>
            <person name="Brodelius P.E."/>
            <person name="Rose J.K.C."/>
            <person name="Tang K."/>
        </authorList>
    </citation>
    <scope>NUCLEOTIDE SEQUENCE [LARGE SCALE GENOMIC DNA]</scope>
    <source>
        <strain evidence="10">cv. Huhao1</strain>
        <tissue evidence="9">Leaf</tissue>
    </source>
</reference>
<dbReference type="EC" id="2.3.2.27" evidence="2"/>
<keyword evidence="4" id="KW-0479">Metal-binding</keyword>
<evidence type="ECO:0000313" key="9">
    <source>
        <dbReference type="EMBL" id="PWA44941.1"/>
    </source>
</evidence>
<keyword evidence="3" id="KW-0808">Transferase</keyword>
<evidence type="ECO:0000256" key="6">
    <source>
        <dbReference type="ARBA" id="ARBA00022786"/>
    </source>
</evidence>
<dbReference type="STRING" id="35608.A0A2U1L7K5"/>
<name>A0A2U1L7K5_ARTAN</name>